<evidence type="ECO:0000256" key="17">
    <source>
        <dbReference type="ARBA" id="ARBA00022843"/>
    </source>
</evidence>
<dbReference type="InterPro" id="IPR003583">
    <property type="entry name" value="Hlx-hairpin-Hlx_DNA-bd_motif"/>
</dbReference>
<dbReference type="InterPro" id="IPR010996">
    <property type="entry name" value="HHH_MUS81"/>
</dbReference>
<dbReference type="AlphaFoldDB" id="A0A9W9DQ00"/>
<dbReference type="SUPFAM" id="SSF81301">
    <property type="entry name" value="Nucleotidyltransferase"/>
    <property type="match status" value="1"/>
</dbReference>
<dbReference type="InterPro" id="IPR029398">
    <property type="entry name" value="PolB_thumb"/>
</dbReference>
<evidence type="ECO:0000313" key="32">
    <source>
        <dbReference type="EMBL" id="KAJ4480856.1"/>
    </source>
</evidence>
<keyword evidence="11" id="KW-0237">DNA synthesis</keyword>
<dbReference type="EMBL" id="JAOTPV010000006">
    <property type="protein sequence ID" value="KAJ4480856.1"/>
    <property type="molecule type" value="Genomic_DNA"/>
</dbReference>
<organism evidence="32 33">
    <name type="scientific">Lentinula aciculospora</name>
    <dbReference type="NCBI Taxonomy" id="153920"/>
    <lineage>
        <taxon>Eukaryota</taxon>
        <taxon>Fungi</taxon>
        <taxon>Dikarya</taxon>
        <taxon>Basidiomycota</taxon>
        <taxon>Agaricomycotina</taxon>
        <taxon>Agaricomycetes</taxon>
        <taxon>Agaricomycetidae</taxon>
        <taxon>Agaricales</taxon>
        <taxon>Marasmiineae</taxon>
        <taxon>Omphalotaceae</taxon>
        <taxon>Lentinula</taxon>
    </lineage>
</organism>
<keyword evidence="14" id="KW-0235">DNA replication</keyword>
<evidence type="ECO:0000256" key="14">
    <source>
        <dbReference type="ARBA" id="ARBA00022705"/>
    </source>
</evidence>
<keyword evidence="22" id="KW-0539">Nucleus</keyword>
<dbReference type="FunFam" id="1.10.150.110:FF:000005">
    <property type="entry name" value="DNA polymerase POL4"/>
    <property type="match status" value="1"/>
</dbReference>
<feature type="domain" description="BRCT" evidence="31">
    <location>
        <begin position="327"/>
        <end position="421"/>
    </location>
</feature>
<feature type="region of interest" description="Disordered" evidence="30">
    <location>
        <begin position="1"/>
        <end position="25"/>
    </location>
</feature>
<comment type="subcellular location">
    <subcellularLocation>
        <location evidence="4">Cytoplasm</location>
    </subcellularLocation>
    <subcellularLocation>
        <location evidence="3">Nucleus</location>
    </subcellularLocation>
</comment>
<dbReference type="GO" id="GO:0005634">
    <property type="term" value="C:nucleus"/>
    <property type="evidence" value="ECO:0007669"/>
    <property type="project" value="UniProtKB-SubCell"/>
</dbReference>
<comment type="caution">
    <text evidence="32">The sequence shown here is derived from an EMBL/GenBank/DDBJ whole genome shotgun (WGS) entry which is preliminary data.</text>
</comment>
<evidence type="ECO:0000256" key="21">
    <source>
        <dbReference type="ARBA" id="ARBA00023239"/>
    </source>
</evidence>
<dbReference type="Pfam" id="PF14792">
    <property type="entry name" value="DNA_pol_B_palm"/>
    <property type="match status" value="1"/>
</dbReference>
<evidence type="ECO:0000256" key="22">
    <source>
        <dbReference type="ARBA" id="ARBA00023242"/>
    </source>
</evidence>
<keyword evidence="12" id="KW-0808">Transferase</keyword>
<evidence type="ECO:0000256" key="5">
    <source>
        <dbReference type="ARBA" id="ARBA00008323"/>
    </source>
</evidence>
<sequence length="964" mass="108004">MATTNAKDFFREQEQRMNLSDDDTDDHYIARMTGEDKHTAIAVKYRTANDSTQNIHYASPPRGSKRKTGRLTPLRSSPRIKRSKIYALSEVGALSAANEYNHISDHASAFSVPNDDTSTQSYSRSNQTLHNAADPVNRLKVEPTVIFDEPVATKGSKSRGLSLNSFSDTSSGPSTAPSSPIEEASAFPIPTNLNRKLPEKEKSMLEIILEAKHSRRRRGAKKLVPLALLRNQPKHQPSLADETSIIDDYSSSEVPTSPARSSSPIPEVGTPVQAYKVASKPRVTAAPKLTTKTSAIAKKGKAPALFKKPTPYEFACHVQTVQVNKVGKVQFLEGLRIFYCGMDINSKLSGDSTQKRLMIILRHGGSISTRYQPDEITHIVVDKNLGQNSFLNATGLKKLTDVPEHIPILTWQWVVDMMDNNPFPKNGKFTKIRQVSSLFEYGAYPNRLPPVTITANTNSHEQTCVSKQEAEDGDFCRISEFSSNDIKADVSNNVGSSRHESLGPKQSRRTVIKSTSTRVPLELQSRPPTKNGVIDPLVEFYMQEQANEQRRNEYDSDTDGSDPEPNGQEAGPKFKRDWLCKQPNQNVKPCPNEDIIRKLEELQELHKVKPTEDDHWRVYSYSKSIRALRTHPKRIKSLEDAQKIQGVGKKTAQKIIEIIETGDLQRIVYENTEDVKAISTFTGIYGVGIQTATMWYARGCRTVEDICNGVGDVKLNDGQKIGIEFYDDLNSRMPREEAKAIFELIKPIALRIDPKLFVEIMGSFRRGKSDCGDIDILITRCSDDGRTHEGILKALLEKLHLAGILTEDLALPDYSKPLEAVYHGICRLPDVHGARRRRIDFLTVPWSSKGGALLYYTGDDMFNRSMRLLANKMGYSLNQRGLYAGVVRDPRNRTVKSNIGISITFLLWWNCASILSTGNLIASETEEQIFKALGVPWREPHERVTYYQDIAKVQEAKEKTIDVA</sequence>
<keyword evidence="18" id="KW-0239">DNA-directed DNA polymerase</keyword>
<evidence type="ECO:0000256" key="3">
    <source>
        <dbReference type="ARBA" id="ARBA00004123"/>
    </source>
</evidence>
<evidence type="ECO:0000256" key="2">
    <source>
        <dbReference type="ARBA" id="ARBA00001946"/>
    </source>
</evidence>
<dbReference type="FunFam" id="1.10.150.20:FF:000010">
    <property type="entry name" value="DNA polymerase lambda"/>
    <property type="match status" value="1"/>
</dbReference>
<keyword evidence="16" id="KW-0227">DNA damage</keyword>
<dbReference type="Proteomes" id="UP001150266">
    <property type="component" value="Unassembled WGS sequence"/>
</dbReference>
<protein>
    <recommendedName>
        <fullName evidence="9">DNA polymerase beta</fullName>
        <ecNumber evidence="6">2.7.7.7</ecNumber>
        <ecNumber evidence="7">4.2.99.18</ecNumber>
    </recommendedName>
    <alternativeName>
        <fullName evidence="23">5'-deoxyribose-phosphate lyase</fullName>
    </alternativeName>
    <alternativeName>
        <fullName evidence="24">AP lyase</fullName>
    </alternativeName>
    <alternativeName>
        <fullName evidence="8">DNA polymerase lambda</fullName>
    </alternativeName>
</protein>
<dbReference type="GO" id="GO:0003677">
    <property type="term" value="F:DNA binding"/>
    <property type="evidence" value="ECO:0007669"/>
    <property type="project" value="InterPro"/>
</dbReference>
<dbReference type="InterPro" id="IPR002054">
    <property type="entry name" value="DNA-dir_DNA_pol_X"/>
</dbReference>
<dbReference type="InterPro" id="IPR043519">
    <property type="entry name" value="NT_sf"/>
</dbReference>
<dbReference type="SMART" id="SM00278">
    <property type="entry name" value="HhH1"/>
    <property type="match status" value="1"/>
</dbReference>
<comment type="catalytic activity">
    <reaction evidence="25">
        <text>2'-deoxyribonucleotide-(2'-deoxyribose 5'-phosphate)-2'-deoxyribonucleotide-DNA = a 3'-end 2'-deoxyribonucleotide-(2,3-dehydro-2,3-deoxyribose 5'-phosphate)-DNA + a 5'-end 5'-phospho-2'-deoxyribonucleoside-DNA + H(+)</text>
        <dbReference type="Rhea" id="RHEA:66592"/>
        <dbReference type="Rhea" id="RHEA-COMP:13180"/>
        <dbReference type="Rhea" id="RHEA-COMP:16897"/>
        <dbReference type="Rhea" id="RHEA-COMP:17067"/>
        <dbReference type="ChEBI" id="CHEBI:15378"/>
        <dbReference type="ChEBI" id="CHEBI:136412"/>
        <dbReference type="ChEBI" id="CHEBI:157695"/>
        <dbReference type="ChEBI" id="CHEBI:167181"/>
        <dbReference type="EC" id="4.2.99.18"/>
    </reaction>
</comment>
<evidence type="ECO:0000256" key="26">
    <source>
        <dbReference type="ARBA" id="ARBA00044678"/>
    </source>
</evidence>
<evidence type="ECO:0000256" key="19">
    <source>
        <dbReference type="ARBA" id="ARBA00023053"/>
    </source>
</evidence>
<evidence type="ECO:0000256" key="15">
    <source>
        <dbReference type="ARBA" id="ARBA00022723"/>
    </source>
</evidence>
<evidence type="ECO:0000313" key="33">
    <source>
        <dbReference type="Proteomes" id="UP001150266"/>
    </source>
</evidence>
<comment type="cofactor">
    <cofactor evidence="2">
        <name>Mg(2+)</name>
        <dbReference type="ChEBI" id="CHEBI:18420"/>
    </cofactor>
</comment>
<evidence type="ECO:0000256" key="23">
    <source>
        <dbReference type="ARBA" id="ARBA00035717"/>
    </source>
</evidence>
<dbReference type="CDD" id="cd00141">
    <property type="entry name" value="NT_POLXc"/>
    <property type="match status" value="1"/>
</dbReference>
<dbReference type="GO" id="GO:0003887">
    <property type="term" value="F:DNA-directed DNA polymerase activity"/>
    <property type="evidence" value="ECO:0007669"/>
    <property type="project" value="UniProtKB-KW"/>
</dbReference>
<feature type="region of interest" description="Disordered" evidence="30">
    <location>
        <begin position="547"/>
        <end position="574"/>
    </location>
</feature>
<comment type="catalytic activity">
    <reaction evidence="26">
        <text>a 5'-end 2'-deoxyribose-2'-deoxyribonucleotide-DNA = (2E,4S)-4-hydroxypenten-2-al-5-phosphate + a 5'-end 5'-phospho-2'-deoxyribonucleoside-DNA + H(+)</text>
        <dbReference type="Rhea" id="RHEA:76255"/>
        <dbReference type="Rhea" id="RHEA-COMP:13180"/>
        <dbReference type="Rhea" id="RHEA-COMP:18657"/>
        <dbReference type="ChEBI" id="CHEBI:15378"/>
        <dbReference type="ChEBI" id="CHEBI:136412"/>
        <dbReference type="ChEBI" id="CHEBI:195194"/>
        <dbReference type="ChEBI" id="CHEBI:195195"/>
    </reaction>
</comment>
<reference evidence="32" key="1">
    <citation type="submission" date="2022-08" db="EMBL/GenBank/DDBJ databases">
        <title>A Global Phylogenomic Analysis of the Shiitake Genus Lentinula.</title>
        <authorList>
            <consortium name="DOE Joint Genome Institute"/>
            <person name="Sierra-Patev S."/>
            <person name="Min B."/>
            <person name="Naranjo-Ortiz M."/>
            <person name="Looney B."/>
            <person name="Konkel Z."/>
            <person name="Slot J.C."/>
            <person name="Sakamoto Y."/>
            <person name="Steenwyk J.L."/>
            <person name="Rokas A."/>
            <person name="Carro J."/>
            <person name="Camarero S."/>
            <person name="Ferreira P."/>
            <person name="Molpeceres G."/>
            <person name="Ruiz-Duenas F.J."/>
            <person name="Serrano A."/>
            <person name="Henrissat B."/>
            <person name="Drula E."/>
            <person name="Hughes K.W."/>
            <person name="Mata J.L."/>
            <person name="Ishikawa N.K."/>
            <person name="Vargas-Isla R."/>
            <person name="Ushijima S."/>
            <person name="Smith C.A."/>
            <person name="Ahrendt S."/>
            <person name="Andreopoulos W."/>
            <person name="He G."/>
            <person name="Labutti K."/>
            <person name="Lipzen A."/>
            <person name="Ng V."/>
            <person name="Riley R."/>
            <person name="Sandor L."/>
            <person name="Barry K."/>
            <person name="Martinez A.T."/>
            <person name="Xiao Y."/>
            <person name="Gibbons J.G."/>
            <person name="Terashima K."/>
            <person name="Grigoriev I.V."/>
            <person name="Hibbett D.S."/>
        </authorList>
    </citation>
    <scope>NUCLEOTIDE SEQUENCE</scope>
    <source>
        <strain evidence="32">JLM2183</strain>
    </source>
</reference>
<keyword evidence="19" id="KW-0915">Sodium</keyword>
<dbReference type="PRINTS" id="PR00870">
    <property type="entry name" value="DNAPOLXBETA"/>
</dbReference>
<comment type="cofactor">
    <cofactor evidence="1">
        <name>Mn(2+)</name>
        <dbReference type="ChEBI" id="CHEBI:29035"/>
    </cofactor>
</comment>
<dbReference type="Pfam" id="PF14716">
    <property type="entry name" value="HHH_8"/>
    <property type="match status" value="1"/>
</dbReference>
<evidence type="ECO:0000256" key="10">
    <source>
        <dbReference type="ARBA" id="ARBA00022481"/>
    </source>
</evidence>
<feature type="compositionally biased region" description="Low complexity" evidence="30">
    <location>
        <begin position="167"/>
        <end position="180"/>
    </location>
</feature>
<feature type="region of interest" description="Disordered" evidence="30">
    <location>
        <begin position="108"/>
        <end position="136"/>
    </location>
</feature>
<dbReference type="InterPro" id="IPR002008">
    <property type="entry name" value="DNA_pol_X_beta-like"/>
</dbReference>
<evidence type="ECO:0000256" key="6">
    <source>
        <dbReference type="ARBA" id="ARBA00012417"/>
    </source>
</evidence>
<evidence type="ECO:0000256" key="16">
    <source>
        <dbReference type="ARBA" id="ARBA00022763"/>
    </source>
</evidence>
<dbReference type="InterPro" id="IPR028207">
    <property type="entry name" value="DNA_pol_B_palm_palm"/>
</dbReference>
<dbReference type="GO" id="GO:0140078">
    <property type="term" value="F:class I DNA-(apurinic or apyrimidinic site) endonuclease activity"/>
    <property type="evidence" value="ECO:0007669"/>
    <property type="project" value="UniProtKB-EC"/>
</dbReference>
<evidence type="ECO:0000259" key="31">
    <source>
        <dbReference type="PROSITE" id="PS50172"/>
    </source>
</evidence>
<dbReference type="OrthoDB" id="205514at2759"/>
<dbReference type="Pfam" id="PF00533">
    <property type="entry name" value="BRCT"/>
    <property type="match status" value="1"/>
</dbReference>
<keyword evidence="33" id="KW-1185">Reference proteome</keyword>
<dbReference type="Gene3D" id="3.30.460.10">
    <property type="entry name" value="Beta Polymerase, domain 2"/>
    <property type="match status" value="1"/>
</dbReference>
<evidence type="ECO:0000256" key="30">
    <source>
        <dbReference type="SAM" id="MobiDB-lite"/>
    </source>
</evidence>
<gene>
    <name evidence="32" type="ORF">J3R30DRAFT_3403165</name>
</gene>
<dbReference type="InterPro" id="IPR027421">
    <property type="entry name" value="DNA_pol_lamdba_lyase_dom_sf"/>
</dbReference>
<evidence type="ECO:0000256" key="20">
    <source>
        <dbReference type="ARBA" id="ARBA00023204"/>
    </source>
</evidence>
<keyword evidence="20" id="KW-0234">DNA repair</keyword>
<dbReference type="InterPro" id="IPR037160">
    <property type="entry name" value="DNA_Pol_thumb_sf"/>
</dbReference>
<feature type="compositionally biased region" description="Polar residues" evidence="30">
    <location>
        <begin position="114"/>
        <end position="130"/>
    </location>
</feature>
<dbReference type="GO" id="GO:0005737">
    <property type="term" value="C:cytoplasm"/>
    <property type="evidence" value="ECO:0007669"/>
    <property type="project" value="UniProtKB-SubCell"/>
</dbReference>
<evidence type="ECO:0000256" key="4">
    <source>
        <dbReference type="ARBA" id="ARBA00004496"/>
    </source>
</evidence>
<dbReference type="EC" id="2.7.7.7" evidence="6"/>
<evidence type="ECO:0000256" key="1">
    <source>
        <dbReference type="ARBA" id="ARBA00001936"/>
    </source>
</evidence>
<dbReference type="EC" id="4.2.99.18" evidence="7"/>
<name>A0A9W9DQ00_9AGAR</name>
<dbReference type="SMART" id="SM00483">
    <property type="entry name" value="POLXc"/>
    <property type="match status" value="1"/>
</dbReference>
<feature type="compositionally biased region" description="Polar residues" evidence="30">
    <location>
        <begin position="249"/>
        <end position="264"/>
    </location>
</feature>
<evidence type="ECO:0000256" key="7">
    <source>
        <dbReference type="ARBA" id="ARBA00012720"/>
    </source>
</evidence>
<comment type="similarity">
    <text evidence="5">Belongs to the DNA polymerase type-X family.</text>
</comment>
<feature type="region of interest" description="Disordered" evidence="30">
    <location>
        <begin position="47"/>
        <end position="73"/>
    </location>
</feature>
<dbReference type="InterPro" id="IPR018944">
    <property type="entry name" value="DNA_pol_lambd_fingers_domain"/>
</dbReference>
<evidence type="ECO:0000256" key="25">
    <source>
        <dbReference type="ARBA" id="ARBA00044632"/>
    </source>
</evidence>
<dbReference type="SUPFAM" id="SSF81585">
    <property type="entry name" value="PsbU/PolX domain-like"/>
    <property type="match status" value="1"/>
</dbReference>
<dbReference type="InterPro" id="IPR022312">
    <property type="entry name" value="DNA_pol_X"/>
</dbReference>
<evidence type="ECO:0000256" key="12">
    <source>
        <dbReference type="ARBA" id="ARBA00022679"/>
    </source>
</evidence>
<dbReference type="InterPro" id="IPR036420">
    <property type="entry name" value="BRCT_dom_sf"/>
</dbReference>
<dbReference type="GO" id="GO:0046872">
    <property type="term" value="F:metal ion binding"/>
    <property type="evidence" value="ECO:0007669"/>
    <property type="project" value="UniProtKB-KW"/>
</dbReference>
<keyword evidence="21" id="KW-0456">Lyase</keyword>
<keyword evidence="15" id="KW-0479">Metal-binding</keyword>
<dbReference type="Gene3D" id="3.40.50.10190">
    <property type="entry name" value="BRCT domain"/>
    <property type="match status" value="1"/>
</dbReference>
<keyword evidence="10" id="KW-0488">Methylation</keyword>
<dbReference type="PROSITE" id="PS50172">
    <property type="entry name" value="BRCT"/>
    <property type="match status" value="1"/>
</dbReference>
<dbReference type="Gene3D" id="1.10.150.110">
    <property type="entry name" value="DNA polymerase beta, N-terminal domain-like"/>
    <property type="match status" value="1"/>
</dbReference>
<evidence type="ECO:0000256" key="28">
    <source>
        <dbReference type="ARBA" id="ARBA00049244"/>
    </source>
</evidence>
<evidence type="ECO:0000256" key="9">
    <source>
        <dbReference type="ARBA" id="ARBA00020020"/>
    </source>
</evidence>
<accession>A0A9W9DQ00</accession>
<evidence type="ECO:0000256" key="29">
    <source>
        <dbReference type="PIRSR" id="PIRSR622312-50"/>
    </source>
</evidence>
<dbReference type="Gene3D" id="1.10.150.20">
    <property type="entry name" value="5' to 3' exonuclease, C-terminal subdomain"/>
    <property type="match status" value="1"/>
</dbReference>
<dbReference type="InterPro" id="IPR001357">
    <property type="entry name" value="BRCT_dom"/>
</dbReference>
<evidence type="ECO:0000256" key="8">
    <source>
        <dbReference type="ARBA" id="ARBA00016513"/>
    </source>
</evidence>
<dbReference type="PANTHER" id="PTHR11276:SF28">
    <property type="entry name" value="DNA POLYMERASE LAMBDA"/>
    <property type="match status" value="1"/>
</dbReference>
<feature type="active site" description="Nucleophile; Schiff-base intermediate with DNA; for 5'-dRP lyase activity" evidence="29">
    <location>
        <position position="654"/>
    </location>
</feature>
<dbReference type="Pfam" id="PF10391">
    <property type="entry name" value="DNA_pol_lambd_f"/>
    <property type="match status" value="1"/>
</dbReference>
<dbReference type="PRINTS" id="PR00869">
    <property type="entry name" value="DNAPOLX"/>
</dbReference>
<dbReference type="GO" id="GO:0006303">
    <property type="term" value="P:double-strand break repair via nonhomologous end joining"/>
    <property type="evidence" value="ECO:0007669"/>
    <property type="project" value="TreeGrafter"/>
</dbReference>
<evidence type="ECO:0000256" key="18">
    <source>
        <dbReference type="ARBA" id="ARBA00022932"/>
    </source>
</evidence>
<dbReference type="Gene3D" id="3.30.210.10">
    <property type="entry name" value="DNA polymerase, thumb domain"/>
    <property type="match status" value="1"/>
</dbReference>
<comment type="catalytic activity">
    <reaction evidence="28">
        <text>DNA(n) + a 2'-deoxyribonucleoside 5'-triphosphate = DNA(n+1) + diphosphate</text>
        <dbReference type="Rhea" id="RHEA:22508"/>
        <dbReference type="Rhea" id="RHEA-COMP:17339"/>
        <dbReference type="Rhea" id="RHEA-COMP:17340"/>
        <dbReference type="ChEBI" id="CHEBI:33019"/>
        <dbReference type="ChEBI" id="CHEBI:61560"/>
        <dbReference type="ChEBI" id="CHEBI:173112"/>
        <dbReference type="EC" id="2.7.7.7"/>
    </reaction>
</comment>
<dbReference type="SUPFAM" id="SSF47802">
    <property type="entry name" value="DNA polymerase beta, N-terminal domain-like"/>
    <property type="match status" value="1"/>
</dbReference>
<proteinExistence type="inferred from homology"/>
<evidence type="ECO:0000256" key="11">
    <source>
        <dbReference type="ARBA" id="ARBA00022634"/>
    </source>
</evidence>
<evidence type="ECO:0000256" key="24">
    <source>
        <dbReference type="ARBA" id="ARBA00035726"/>
    </source>
</evidence>
<dbReference type="PANTHER" id="PTHR11276">
    <property type="entry name" value="DNA POLYMERASE TYPE-X FAMILY MEMBER"/>
    <property type="match status" value="1"/>
</dbReference>
<evidence type="ECO:0000256" key="13">
    <source>
        <dbReference type="ARBA" id="ARBA00022695"/>
    </source>
</evidence>
<comment type="function">
    <text evidence="27">Repair polymerase that plays a key role in base-excision repair. During this process, the damaged base is excised by specific DNA glycosylases, the DNA backbone is nicked at the abasic site by an apurinic/apyrimidic (AP) endonuclease, and POLB removes 5'-deoxyribose-phosphate from the preincised AP site acting as a 5'-deoxyribose-phosphate lyase (5'-dRP lyase); through its DNA polymerase activity, it adds one nucleotide to the 3' end of the arising single-nucleotide gap. Conducts 'gap-filling' DNA synthesis in a stepwise distributive fashion rather than in a processive fashion as for other DNA polymerases. It is also able to cleave sugar-phosphate bonds 3' to an intact AP site, acting as an AP lyase.</text>
</comment>
<evidence type="ECO:0000256" key="27">
    <source>
        <dbReference type="ARBA" id="ARBA00045548"/>
    </source>
</evidence>
<dbReference type="Pfam" id="PF14791">
    <property type="entry name" value="DNA_pol_B_thumb"/>
    <property type="match status" value="1"/>
</dbReference>
<keyword evidence="13" id="KW-0548">Nucleotidyltransferase</keyword>
<feature type="region of interest" description="Disordered" evidence="30">
    <location>
        <begin position="153"/>
        <end position="187"/>
    </location>
</feature>
<dbReference type="SUPFAM" id="SSF52113">
    <property type="entry name" value="BRCT domain"/>
    <property type="match status" value="1"/>
</dbReference>
<keyword evidence="17" id="KW-0832">Ubl conjugation</keyword>
<feature type="region of interest" description="Disordered" evidence="30">
    <location>
        <begin position="234"/>
        <end position="268"/>
    </location>
</feature>
<feature type="region of interest" description="Disordered" evidence="30">
    <location>
        <begin position="488"/>
        <end position="533"/>
    </location>
</feature>